<dbReference type="NCBIfam" id="TIGR02797">
    <property type="entry name" value="exbB"/>
    <property type="match status" value="1"/>
</dbReference>
<evidence type="ECO:0000313" key="15">
    <source>
        <dbReference type="EMBL" id="MBY8823336.1"/>
    </source>
</evidence>
<evidence type="ECO:0000256" key="13">
    <source>
        <dbReference type="SAM" id="Phobius"/>
    </source>
</evidence>
<keyword evidence="9 13" id="KW-1133">Transmembrane helix</keyword>
<evidence type="ECO:0000256" key="1">
    <source>
        <dbReference type="ARBA" id="ARBA00004429"/>
    </source>
</evidence>
<evidence type="ECO:0000313" key="16">
    <source>
        <dbReference type="Proteomes" id="UP000706039"/>
    </source>
</evidence>
<dbReference type="Proteomes" id="UP000706039">
    <property type="component" value="Unassembled WGS sequence"/>
</dbReference>
<evidence type="ECO:0000256" key="7">
    <source>
        <dbReference type="ARBA" id="ARBA00022692"/>
    </source>
</evidence>
<keyword evidence="8 12" id="KW-0653">Protein transport</keyword>
<evidence type="ECO:0000256" key="8">
    <source>
        <dbReference type="ARBA" id="ARBA00022927"/>
    </source>
</evidence>
<dbReference type="Pfam" id="PF01618">
    <property type="entry name" value="MotA_ExbB"/>
    <property type="match status" value="1"/>
</dbReference>
<keyword evidence="5" id="KW-1003">Cell membrane</keyword>
<dbReference type="InterPro" id="IPR002898">
    <property type="entry name" value="MotA_ExbB_proton_chnl"/>
</dbReference>
<evidence type="ECO:0000256" key="9">
    <source>
        <dbReference type="ARBA" id="ARBA00022989"/>
    </source>
</evidence>
<evidence type="ECO:0000256" key="6">
    <source>
        <dbReference type="ARBA" id="ARBA00022519"/>
    </source>
</evidence>
<protein>
    <recommendedName>
        <fullName evidence="3">Biopolymer transport protein ExbB</fullName>
    </recommendedName>
</protein>
<organism evidence="15 16">
    <name type="scientific">Sphingomonas colocasiae</name>
    <dbReference type="NCBI Taxonomy" id="1848973"/>
    <lineage>
        <taxon>Bacteria</taxon>
        <taxon>Pseudomonadati</taxon>
        <taxon>Pseudomonadota</taxon>
        <taxon>Alphaproteobacteria</taxon>
        <taxon>Sphingomonadales</taxon>
        <taxon>Sphingomonadaceae</taxon>
        <taxon>Sphingomonas</taxon>
    </lineage>
</organism>
<dbReference type="PANTHER" id="PTHR30625:SF16">
    <property type="entry name" value="BIOPOLYMER TRANSPORT PROTEIN EXBB"/>
    <property type="match status" value="1"/>
</dbReference>
<feature type="transmembrane region" description="Helical" evidence="13">
    <location>
        <begin position="230"/>
        <end position="251"/>
    </location>
</feature>
<gene>
    <name evidence="15" type="primary">exbB</name>
    <name evidence="15" type="ORF">K7G82_13610</name>
</gene>
<dbReference type="InterPro" id="IPR014164">
    <property type="entry name" value="TonB_ExbB_1"/>
</dbReference>
<evidence type="ECO:0000256" key="10">
    <source>
        <dbReference type="ARBA" id="ARBA00023136"/>
    </source>
</evidence>
<feature type="domain" description="MotA/TolQ/ExbB proton channel" evidence="14">
    <location>
        <begin position="165"/>
        <end position="256"/>
    </location>
</feature>
<evidence type="ECO:0000256" key="3">
    <source>
        <dbReference type="ARBA" id="ARBA00022093"/>
    </source>
</evidence>
<comment type="subunit">
    <text evidence="2">The accessory proteins ExbB and ExbD seem to form a complex with TonB.</text>
</comment>
<evidence type="ECO:0000256" key="11">
    <source>
        <dbReference type="ARBA" id="ARBA00024816"/>
    </source>
</evidence>
<evidence type="ECO:0000259" key="14">
    <source>
        <dbReference type="Pfam" id="PF01618"/>
    </source>
</evidence>
<keyword evidence="6" id="KW-0997">Cell inner membrane</keyword>
<accession>A0ABS7PQ70</accession>
<keyword evidence="7 13" id="KW-0812">Transmembrane</keyword>
<reference evidence="15 16" key="1">
    <citation type="submission" date="2021-08" db="EMBL/GenBank/DDBJ databases">
        <authorList>
            <person name="Tuo L."/>
        </authorList>
    </citation>
    <scope>NUCLEOTIDE SEQUENCE [LARGE SCALE GENOMIC DNA]</scope>
    <source>
        <strain evidence="15 16">JCM 31229</strain>
    </source>
</reference>
<keyword evidence="4 12" id="KW-0813">Transport</keyword>
<sequence>MAMNSVTMNPVVKQGLAFRRLCGAVGHLSGAVTLTALVAGLTMPVAAFAQEAVPVAVPLVVPKNLTYWQMFAHATLVVKLVMMVLLMASVATWTIWISKLVELKNANRRLRADLAMLGTVDALGKVGELQHGAPAGMLQLVRTEFARTGEIATVEAGEGVKERLAARFVTVEAGAIERMLRGASVLATVGAITPFVGLFGTVWGIMNSFIGISQSNTTNLAVVAPGIAEALLATAMGLVAAIPAVIMYNHVARSVAGYRRNLADASTQVACLVSHEVDVKLGARGSVRAAAA</sequence>
<comment type="subcellular location">
    <subcellularLocation>
        <location evidence="1">Cell inner membrane</location>
        <topology evidence="1">Multi-pass membrane protein</topology>
    </subcellularLocation>
    <subcellularLocation>
        <location evidence="12">Membrane</location>
        <topology evidence="12">Multi-pass membrane protein</topology>
    </subcellularLocation>
</comment>
<evidence type="ECO:0000256" key="2">
    <source>
        <dbReference type="ARBA" id="ARBA00011471"/>
    </source>
</evidence>
<evidence type="ECO:0000256" key="4">
    <source>
        <dbReference type="ARBA" id="ARBA00022448"/>
    </source>
</evidence>
<feature type="transmembrane region" description="Helical" evidence="13">
    <location>
        <begin position="73"/>
        <end position="101"/>
    </location>
</feature>
<dbReference type="InterPro" id="IPR050790">
    <property type="entry name" value="ExbB/TolQ_transport"/>
</dbReference>
<dbReference type="PANTHER" id="PTHR30625">
    <property type="entry name" value="PROTEIN TOLQ"/>
    <property type="match status" value="1"/>
</dbReference>
<name>A0ABS7PQ70_9SPHN</name>
<keyword evidence="16" id="KW-1185">Reference proteome</keyword>
<feature type="transmembrane region" description="Helical" evidence="13">
    <location>
        <begin position="185"/>
        <end position="210"/>
    </location>
</feature>
<comment type="function">
    <text evidence="11">Involved in the TonB-dependent energy-dependent transport of various receptor-bound substrates. Protects ExbD from proteolytic degradation and functionally stabilizes TonB.</text>
</comment>
<comment type="caution">
    <text evidence="15">The sequence shown here is derived from an EMBL/GenBank/DDBJ whole genome shotgun (WGS) entry which is preliminary data.</text>
</comment>
<proteinExistence type="inferred from homology"/>
<dbReference type="EMBL" id="JAINVV010000006">
    <property type="protein sequence ID" value="MBY8823336.1"/>
    <property type="molecule type" value="Genomic_DNA"/>
</dbReference>
<evidence type="ECO:0000256" key="5">
    <source>
        <dbReference type="ARBA" id="ARBA00022475"/>
    </source>
</evidence>
<comment type="similarity">
    <text evidence="12">Belongs to the exbB/tolQ family.</text>
</comment>
<evidence type="ECO:0000256" key="12">
    <source>
        <dbReference type="RuleBase" id="RU004057"/>
    </source>
</evidence>
<keyword evidence="10 13" id="KW-0472">Membrane</keyword>